<dbReference type="EMBL" id="JADKYB010000004">
    <property type="protein sequence ID" value="MBM9504449.1"/>
    <property type="molecule type" value="Genomic_DNA"/>
</dbReference>
<dbReference type="SMART" id="SM00220">
    <property type="entry name" value="S_TKc"/>
    <property type="match status" value="1"/>
</dbReference>
<feature type="domain" description="Protein kinase" evidence="6">
    <location>
        <begin position="20"/>
        <end position="334"/>
    </location>
</feature>
<accession>A0ABS2TM77</accession>
<keyword evidence="2" id="KW-0547">Nucleotide-binding</keyword>
<dbReference type="InterPro" id="IPR047187">
    <property type="entry name" value="SF1_C_Upf1"/>
</dbReference>
<keyword evidence="5" id="KW-0067">ATP-binding</keyword>
<evidence type="ECO:0000256" key="5">
    <source>
        <dbReference type="ARBA" id="ARBA00022840"/>
    </source>
</evidence>
<dbReference type="InterPro" id="IPR000719">
    <property type="entry name" value="Prot_kinase_dom"/>
</dbReference>
<dbReference type="InterPro" id="IPR011009">
    <property type="entry name" value="Kinase-like_dom_sf"/>
</dbReference>
<keyword evidence="8" id="KW-1185">Reference proteome</keyword>
<dbReference type="Gene3D" id="1.10.510.10">
    <property type="entry name" value="Transferase(Phosphotransferase) domain 1"/>
    <property type="match status" value="1"/>
</dbReference>
<dbReference type="SUPFAM" id="SSF52540">
    <property type="entry name" value="P-loop containing nucleoside triphosphate hydrolases"/>
    <property type="match status" value="1"/>
</dbReference>
<dbReference type="CDD" id="cd18808">
    <property type="entry name" value="SF1_C_Upf1"/>
    <property type="match status" value="1"/>
</dbReference>
<dbReference type="SUPFAM" id="SSF56112">
    <property type="entry name" value="Protein kinase-like (PK-like)"/>
    <property type="match status" value="1"/>
</dbReference>
<keyword evidence="4" id="KW-0347">Helicase</keyword>
<evidence type="ECO:0000256" key="3">
    <source>
        <dbReference type="ARBA" id="ARBA00022801"/>
    </source>
</evidence>
<dbReference type="InterPro" id="IPR050534">
    <property type="entry name" value="Coronavir_polyprotein_1ab"/>
</dbReference>
<dbReference type="Proteomes" id="UP000749040">
    <property type="component" value="Unassembled WGS sequence"/>
</dbReference>
<gene>
    <name evidence="7" type="ORF">ITX44_07860</name>
</gene>
<dbReference type="InterPro" id="IPR041679">
    <property type="entry name" value="DNA2/NAM7-like_C"/>
</dbReference>
<reference evidence="7 8" key="1">
    <citation type="submission" date="2021-01" db="EMBL/GenBank/DDBJ databases">
        <title>Streptomyces acididurans sp. nov., isolated from a peat swamp forest soil.</title>
        <authorList>
            <person name="Chantavorakit T."/>
            <person name="Duangmal K."/>
        </authorList>
    </citation>
    <scope>NUCLEOTIDE SEQUENCE [LARGE SCALE GENOMIC DNA]</scope>
    <source>
        <strain evidence="7 8">KK5PA1</strain>
    </source>
</reference>
<dbReference type="Pfam" id="PF13086">
    <property type="entry name" value="AAA_11"/>
    <property type="match status" value="2"/>
</dbReference>
<protein>
    <submittedName>
        <fullName evidence="7">AAA family ATPase</fullName>
    </submittedName>
</protein>
<dbReference type="InterPro" id="IPR041677">
    <property type="entry name" value="DNA2/NAM7_AAA_11"/>
</dbReference>
<proteinExistence type="inferred from homology"/>
<dbReference type="RefSeq" id="WP_205356344.1">
    <property type="nucleotide sequence ID" value="NZ_JADKYB010000004.1"/>
</dbReference>
<evidence type="ECO:0000256" key="1">
    <source>
        <dbReference type="ARBA" id="ARBA00007913"/>
    </source>
</evidence>
<name>A0ABS2TM77_9ACTN</name>
<comment type="caution">
    <text evidence="7">The sequence shown here is derived from an EMBL/GenBank/DDBJ whole genome shotgun (WGS) entry which is preliminary data.</text>
</comment>
<dbReference type="PANTHER" id="PTHR43788:SF8">
    <property type="entry name" value="DNA-BINDING PROTEIN SMUBP-2"/>
    <property type="match status" value="1"/>
</dbReference>
<evidence type="ECO:0000256" key="2">
    <source>
        <dbReference type="ARBA" id="ARBA00022741"/>
    </source>
</evidence>
<dbReference type="Pfam" id="PF13087">
    <property type="entry name" value="AAA_12"/>
    <property type="match status" value="1"/>
</dbReference>
<dbReference type="InterPro" id="IPR027417">
    <property type="entry name" value="P-loop_NTPase"/>
</dbReference>
<evidence type="ECO:0000313" key="8">
    <source>
        <dbReference type="Proteomes" id="UP000749040"/>
    </source>
</evidence>
<keyword evidence="3" id="KW-0378">Hydrolase</keyword>
<sequence length="1274" mass="141343">MDVDELVRYFCINPSTAQYGPYRPLVGDGTGRLVHTELIPGSLYRYRLVDTEGLPVDLQIYTGIVGLGGQLWEQEIRVLLKVAMGGHPGLPEILGGGFQDHRSVDRVLPTRGAPGVAFVATRGSSSSLASEGNTEYMAEPSRRREALRQFMVLTKALAVLHDLGVWHRNLWPGTINAKDDQGLELRIARFEMSALLANLVNNDALDRDGGNVLRSVYEQQPLRSFAYCPPERIPFLFPETGLAKVPENEKADVYSLGVIVWEWFCGPLPEDLIPDRSAPVSIGDQYDQLRKHLDAAFGSPARHLPRQLTALLRGMLEENPEHRLSASEVLHELTREYARILAHWRPDTSGGPMYVAFMPAESTATIYQWNWLDHPPTERTGREELRSLIETDLRDAKLYYSPHGAEPFIRDVDPELLRDAKHLLLGKRAAWFCTPFRLRTGLGGRFGPPMDQLVVIKYVAPLERQAVRDRLDDLFRSYQPASLRHIVAVATDTDPEWLQAEVADGQSWSEQFEPITVGRTVTEQELKYEQAINWLLEYQGVELRSRTYACTAVDRTPTMLTVVFDPARDGRYSAQSPMLGKFNGNSRLRPQLGDFFASLNEEGGTEVRLVPDDRGRPSRNAPGIRAWVDGLAGPDRVRLRLRDPGAPVPEECWISPGDDRGTTVALRRQADGRWDLFDNRPLLAQLRRPMSIRMLPDRWRRAGAGLSGDDAKEAVRSILTHEPFFALQGPPGTGKTTVAAEAVAHYLQVNPGARVLVSAQSNYALDNLARRILERVGAIHPDGNSTKDWDGVALRISPSETERLDPVMRDWTGDRLADRRARQIRNRPPTGRDVGARTQAVLKDWHNMLRETAEESVLPELGDRLRRAANLVFATCSMATAERVTPSGSRSSVDWVVVEEAAKAWPTELAVPLCRGARWTLIGDHNQLPAHRHDDVERFLDSCIADPDPNVAVSAKDRDEYLRAFNLFRTLFRESGDEGADLTKPPSAVNRPLATLRTQYRMRPQICEVVGRVFYPRPGAQPDGTGLRPGMLSTGRSIPEAPIDPSHWLSGRSLVWLDTDGVADCGDEPQWRNPGEARIVRDLVADITGALRTPHGVAPPGLAVLSPYRRQNELLQRFDGVSPVLHTIHAFQGREADIIVVSLVRDRSRRETRTAPWAGLGHLSSAQLTNVLLSRARQLLVVVGNFTHFSSIAQPAAMASPTSVAGSPKSPVPTPAVLAGLAPARPARLPTPRSRAVEPGQDTRGAFWPDVCSAFAAHGDVVKAADLYPWRGGA</sequence>
<evidence type="ECO:0000313" key="7">
    <source>
        <dbReference type="EMBL" id="MBM9504449.1"/>
    </source>
</evidence>
<dbReference type="PANTHER" id="PTHR43788">
    <property type="entry name" value="DNA2/NAM7 HELICASE FAMILY MEMBER"/>
    <property type="match status" value="1"/>
</dbReference>
<comment type="similarity">
    <text evidence="1">Belongs to the DNA2/NAM7 helicase family.</text>
</comment>
<dbReference type="Gene3D" id="3.40.50.300">
    <property type="entry name" value="P-loop containing nucleotide triphosphate hydrolases"/>
    <property type="match status" value="2"/>
</dbReference>
<organism evidence="7 8">
    <name type="scientific">Actinacidiphila acididurans</name>
    <dbReference type="NCBI Taxonomy" id="2784346"/>
    <lineage>
        <taxon>Bacteria</taxon>
        <taxon>Bacillati</taxon>
        <taxon>Actinomycetota</taxon>
        <taxon>Actinomycetes</taxon>
        <taxon>Kitasatosporales</taxon>
        <taxon>Streptomycetaceae</taxon>
        <taxon>Actinacidiphila</taxon>
    </lineage>
</organism>
<evidence type="ECO:0000256" key="4">
    <source>
        <dbReference type="ARBA" id="ARBA00022806"/>
    </source>
</evidence>
<dbReference type="PROSITE" id="PS50011">
    <property type="entry name" value="PROTEIN_KINASE_DOM"/>
    <property type="match status" value="1"/>
</dbReference>
<dbReference type="Pfam" id="PF00069">
    <property type="entry name" value="Pkinase"/>
    <property type="match status" value="1"/>
</dbReference>
<evidence type="ECO:0000259" key="6">
    <source>
        <dbReference type="PROSITE" id="PS50011"/>
    </source>
</evidence>